<name>A0A3B0USC2_9ZZZZ</name>
<reference evidence="1" key="1">
    <citation type="submission" date="2018-06" db="EMBL/GenBank/DDBJ databases">
        <authorList>
            <person name="Zhirakovskaya E."/>
        </authorList>
    </citation>
    <scope>NUCLEOTIDE SEQUENCE</scope>
</reference>
<gene>
    <name evidence="1" type="ORF">MNBD_CHLOROFLEXI01-211</name>
</gene>
<dbReference type="InterPro" id="IPR029063">
    <property type="entry name" value="SAM-dependent_MTases_sf"/>
</dbReference>
<dbReference type="Pfam" id="PF13489">
    <property type="entry name" value="Methyltransf_23"/>
    <property type="match status" value="1"/>
</dbReference>
<proteinExistence type="predicted"/>
<dbReference type="Gene3D" id="3.40.50.150">
    <property type="entry name" value="Vaccinia Virus protein VP39"/>
    <property type="match status" value="1"/>
</dbReference>
<sequence>MTQTEEKMWWRQHASPTKLNYLQQYAIGKTALDLGTGAGHYARALMAQNFKVVGLDLQHHAVHPFPTVQARLNAIPLTSTFDTVLAFDILEHEADEANALREIRRLTGKRLILSVPNADDSLLTPYNLTFKHHIDKTHQREYRVETLRYKLTQAGFRVLTIKKEGAVHPALLAEFVRPRFLRRFTWLGLKGLFKLKILQSAELMADLYAVAEVK</sequence>
<evidence type="ECO:0000313" key="1">
    <source>
        <dbReference type="EMBL" id="VAW33975.1"/>
    </source>
</evidence>
<organism evidence="1">
    <name type="scientific">hydrothermal vent metagenome</name>
    <dbReference type="NCBI Taxonomy" id="652676"/>
    <lineage>
        <taxon>unclassified sequences</taxon>
        <taxon>metagenomes</taxon>
        <taxon>ecological metagenomes</taxon>
    </lineage>
</organism>
<accession>A0A3B0USC2</accession>
<evidence type="ECO:0008006" key="2">
    <source>
        <dbReference type="Google" id="ProtNLM"/>
    </source>
</evidence>
<protein>
    <recommendedName>
        <fullName evidence="2">Methyltransferase type 11 domain-containing protein</fullName>
    </recommendedName>
</protein>
<dbReference type="SUPFAM" id="SSF53335">
    <property type="entry name" value="S-adenosyl-L-methionine-dependent methyltransferases"/>
    <property type="match status" value="1"/>
</dbReference>
<dbReference type="EMBL" id="UOEU01000498">
    <property type="protein sequence ID" value="VAW33975.1"/>
    <property type="molecule type" value="Genomic_DNA"/>
</dbReference>
<dbReference type="CDD" id="cd02440">
    <property type="entry name" value="AdoMet_MTases"/>
    <property type="match status" value="1"/>
</dbReference>
<dbReference type="AlphaFoldDB" id="A0A3B0USC2"/>